<dbReference type="Proteomes" id="UP001186452">
    <property type="component" value="Unassembled WGS sequence"/>
</dbReference>
<protein>
    <submittedName>
        <fullName evidence="2">Tail fiber protein</fullName>
    </submittedName>
</protein>
<evidence type="ECO:0000313" key="3">
    <source>
        <dbReference type="Proteomes" id="UP001186452"/>
    </source>
</evidence>
<dbReference type="EMBL" id="JAWJZI010000037">
    <property type="protein sequence ID" value="MDV5172541.1"/>
    <property type="molecule type" value="Genomic_DNA"/>
</dbReference>
<proteinExistence type="predicted"/>
<keyword evidence="3" id="KW-1185">Reference proteome</keyword>
<gene>
    <name evidence="2" type="ORF">R2X38_26450</name>
</gene>
<dbReference type="InterPro" id="IPR011083">
    <property type="entry name" value="Phage_tail_collar_dom"/>
</dbReference>
<organism evidence="2 3">
    <name type="scientific">Photobacterium rosenbergii</name>
    <dbReference type="NCBI Taxonomy" id="294936"/>
    <lineage>
        <taxon>Bacteria</taxon>
        <taxon>Pseudomonadati</taxon>
        <taxon>Pseudomonadota</taxon>
        <taxon>Gammaproteobacteria</taxon>
        <taxon>Vibrionales</taxon>
        <taxon>Vibrionaceae</taxon>
        <taxon>Photobacterium</taxon>
    </lineage>
</organism>
<sequence length="206" mass="20843">MEVFIGSVHTVGFNFAPRGFATCSGGIMPINDNTALFALMGTTFGGNGRSDFGLPDLRGRSVVGVGSGPALSTITWGMRAGDETTQLGISHLPVHNHAAAFTPDGGSGGAVEVYVQASSKAGDTSAKDGSYLANVASGPTMQNAYASNPSPSDLVTLSGVYATGGGSASGTVTVGNTGRSIPFDIRNPYLGMYQVIATVGVFPSRN</sequence>
<dbReference type="Pfam" id="PF07484">
    <property type="entry name" value="Collar"/>
    <property type="match status" value="1"/>
</dbReference>
<dbReference type="Gene3D" id="3.90.1340.10">
    <property type="entry name" value="Phage tail collar domain"/>
    <property type="match status" value="1"/>
</dbReference>
<evidence type="ECO:0000313" key="2">
    <source>
        <dbReference type="EMBL" id="MDV5172541.1"/>
    </source>
</evidence>
<accession>A0ABU3ZR03</accession>
<dbReference type="SUPFAM" id="SSF88874">
    <property type="entry name" value="Receptor-binding domain of short tail fibre protein gp12"/>
    <property type="match status" value="1"/>
</dbReference>
<comment type="caution">
    <text evidence="2">The sequence shown here is derived from an EMBL/GenBank/DDBJ whole genome shotgun (WGS) entry which is preliminary data.</text>
</comment>
<dbReference type="InterPro" id="IPR037053">
    <property type="entry name" value="Phage_tail_collar_dom_sf"/>
</dbReference>
<name>A0ABU3ZR03_9GAMM</name>
<feature type="domain" description="Phage tail collar" evidence="1">
    <location>
        <begin position="6"/>
        <end position="61"/>
    </location>
</feature>
<reference evidence="2 3" key="1">
    <citation type="submission" date="2023-10" db="EMBL/GenBank/DDBJ databases">
        <title>Marine bacteria isolated from horseshoe crab.</title>
        <authorList>
            <person name="Cheng T.H."/>
        </authorList>
    </citation>
    <scope>NUCLEOTIDE SEQUENCE [LARGE SCALE GENOMIC DNA]</scope>
    <source>
        <strain evidence="2 3">HSC6</strain>
    </source>
</reference>
<evidence type="ECO:0000259" key="1">
    <source>
        <dbReference type="Pfam" id="PF07484"/>
    </source>
</evidence>
<dbReference type="RefSeq" id="WP_317525332.1">
    <property type="nucleotide sequence ID" value="NZ_JAWJZI010000037.1"/>
</dbReference>